<feature type="region of interest" description="Disordered" evidence="1">
    <location>
        <begin position="158"/>
        <end position="183"/>
    </location>
</feature>
<reference evidence="2 3" key="1">
    <citation type="submission" date="2023-08" db="EMBL/GenBank/DDBJ databases">
        <title>Genome sequencing of plant associated microbes to promote plant fitness in Sorghum bicolor and Oryza sativa.</title>
        <authorList>
            <person name="Coleman-Derr D."/>
        </authorList>
    </citation>
    <scope>NUCLEOTIDE SEQUENCE [LARGE SCALE GENOMIC DNA]</scope>
    <source>
        <strain evidence="2 3">SLBN-33</strain>
    </source>
</reference>
<dbReference type="Proteomes" id="UP001245184">
    <property type="component" value="Unassembled WGS sequence"/>
</dbReference>
<sequence>MGGALVSAYSRGKRRWWRLRPSHCQWLRRPAAANACASARLTRCPPPLTPGRSLTRRIARRLRVLVHSPDAVPTAACTRSSARRTHSQPPPPARPLARRIARRLRVLVHSPDAVPTAAYARSSARRMHNPPPPTPPLVPLAGRIGRRRRRPLLSILAASRHQRTPPAPARYPIKPLSFPSIRR</sequence>
<feature type="region of interest" description="Disordered" evidence="1">
    <location>
        <begin position="73"/>
        <end position="95"/>
    </location>
</feature>
<comment type="caution">
    <text evidence="2">The sequence shown here is derived from an EMBL/GenBank/DDBJ whole genome shotgun (WGS) entry which is preliminary data.</text>
</comment>
<evidence type="ECO:0000313" key="2">
    <source>
        <dbReference type="EMBL" id="MDR6203072.1"/>
    </source>
</evidence>
<gene>
    <name evidence="2" type="ORF">QF025_001792</name>
</gene>
<dbReference type="AlphaFoldDB" id="A0ABD5CCY8"/>
<organism evidence="2 3">
    <name type="scientific">Paraburkholderia graminis</name>
    <dbReference type="NCBI Taxonomy" id="60548"/>
    <lineage>
        <taxon>Bacteria</taxon>
        <taxon>Pseudomonadati</taxon>
        <taxon>Pseudomonadota</taxon>
        <taxon>Betaproteobacteria</taxon>
        <taxon>Burkholderiales</taxon>
        <taxon>Burkholderiaceae</taxon>
        <taxon>Paraburkholderia</taxon>
    </lineage>
</organism>
<feature type="compositionally biased region" description="Pro residues" evidence="1">
    <location>
        <begin position="129"/>
        <end position="138"/>
    </location>
</feature>
<evidence type="ECO:0000256" key="1">
    <source>
        <dbReference type="SAM" id="MobiDB-lite"/>
    </source>
</evidence>
<evidence type="ECO:0000313" key="3">
    <source>
        <dbReference type="Proteomes" id="UP001245184"/>
    </source>
</evidence>
<dbReference type="EMBL" id="JAVIZN010000002">
    <property type="protein sequence ID" value="MDR6203072.1"/>
    <property type="molecule type" value="Genomic_DNA"/>
</dbReference>
<protein>
    <submittedName>
        <fullName evidence="2">Uncharacterized protein</fullName>
    </submittedName>
</protein>
<name>A0ABD5CCY8_9BURK</name>
<feature type="region of interest" description="Disordered" evidence="1">
    <location>
        <begin position="120"/>
        <end position="141"/>
    </location>
</feature>
<proteinExistence type="predicted"/>
<accession>A0ABD5CCY8</accession>